<dbReference type="Proteomes" id="UP000282597">
    <property type="component" value="Chromosome"/>
</dbReference>
<dbReference type="EMBL" id="AP018150">
    <property type="protein sequence ID" value="BBE10215.1"/>
    <property type="molecule type" value="Genomic_DNA"/>
</dbReference>
<keyword evidence="2" id="KW-1185">Reference proteome</keyword>
<reference evidence="1 2" key="1">
    <citation type="journal article" date="2018" name="Microbes Environ.">
        <title>Comparative Genomic Insights into Endofungal Lifestyles of Two Bacterial Endosymbionts, Mycoavidus cysteinexigens and Burkholderia rhizoxinica.</title>
        <authorList>
            <person name="Sharmin D."/>
            <person name="Guo Y."/>
            <person name="Nishizawa T."/>
            <person name="Ohshima S."/>
            <person name="Sato Y."/>
            <person name="Takashima Y."/>
            <person name="Narisawa K."/>
            <person name="Ohta H."/>
        </authorList>
    </citation>
    <scope>NUCLEOTIDE SEQUENCE [LARGE SCALE GENOMIC DNA]</scope>
    <source>
        <strain evidence="1 2">B1-EB</strain>
    </source>
</reference>
<name>A0A2Z6EYI1_9BURK</name>
<protein>
    <submittedName>
        <fullName evidence="1">Uncharacterized protein</fullName>
    </submittedName>
</protein>
<evidence type="ECO:0000313" key="1">
    <source>
        <dbReference type="EMBL" id="BBE10215.1"/>
    </source>
</evidence>
<proteinExistence type="predicted"/>
<gene>
    <name evidence="1" type="ORF">MCB1EB_2054</name>
</gene>
<accession>A0A2Z6EYI1</accession>
<organism evidence="1 2">
    <name type="scientific">Mycoavidus cysteinexigens</name>
    <dbReference type="NCBI Taxonomy" id="1553431"/>
    <lineage>
        <taxon>Bacteria</taxon>
        <taxon>Pseudomonadati</taxon>
        <taxon>Pseudomonadota</taxon>
        <taxon>Betaproteobacteria</taxon>
        <taxon>Burkholderiales</taxon>
        <taxon>Burkholderiaceae</taxon>
        <taxon>Mycoavidus</taxon>
    </lineage>
</organism>
<evidence type="ECO:0000313" key="2">
    <source>
        <dbReference type="Proteomes" id="UP000282597"/>
    </source>
</evidence>
<dbReference type="KEGG" id="mcys:MCB1EB_2054"/>
<dbReference type="AlphaFoldDB" id="A0A2Z6EYI1"/>
<sequence>MQQARAKWNLPDEHRFMAALFDCTWQACKKFGAQVTTDTTDIVLQQALRAVRELEQKAGSHITTLLADPDLLHLKALVASPDKFAPRANETARIFAQVADDIQQCSGYPIAADQMWRLCIDPQTIALLEKCGIDVSNPLLGYLFDSQPGYLYRMACGWQCVMQRVQSRQAPNAEFLIELNQACTGRDDDEMVVDEMEDAGGEVGLPQNSTGLETDDVEFGLLMGSNLSETGEQELRKTAAALQPFNITLDLKDDGENTEYSIQFGQRFLTLVRKEANQHDLIKALQHWFSEYKKEIKMNGVDLALAEVKLARRLDQTHAFADANVRSCHLLLNCYALMRGEPPFMFADPNILDGCADVELQTAREQAQAIRVTAVASTSPLFGIEATGEMADKDMEGDDPLIGSARLPRRKARVEEDFPFPLTEALKTRLRQSLTKVPREIKKTAVTVEYGGKGLMFFARKVMNQKDFTKLETKQPGELWLYAASFPERNGGKSINVALLVYVEGGCINDIRIDTPVNREQIGIALRNPVQEAIANGESYDINYALSVYLSQSNPPDWINKLGEAAQNAGYSKKSMLKFVRDTVVKPGLGRKETGLPEGVLLYDYPSKEAANKVTLVARVENNQIQRVQLDNEAGRDKVIANAKRGDLSRMIANGEIYDINPSLSSSLGREDPADWIKALQTAAQNARYPKKSMLEFVRDVVKPGLGREDAGLPEDALLYDYPSKEAANKVTLVARVENNQIQRVQLDNEKGRDKVIANTKPGDLSGMIANGEIYDINPSLRPSLGQEKPRGWVKALGEAAQNAGYSKKSMLEFIRKVVKPGLGREDAGLPAGVLLYDYPSKEAANKVTLVARVENNQIQRVQLDNEEGRDKVIANTKRRESRKMAATRESYAIGKFLSNVLDQKQPITWVNDLLKKAQNAGYTGKSMLPFVQDIVKPGLGRADAGLPEGVLLYDYPSSEAANKVTLVALVVDNKIQSVQLNDKKGRDTVIAKAMPRELHSRPPHYT</sequence>